<dbReference type="Gene3D" id="3.20.20.70">
    <property type="entry name" value="Aldolase class I"/>
    <property type="match status" value="1"/>
</dbReference>
<keyword evidence="7 11" id="KW-0503">Monooxygenase</keyword>
<gene>
    <name evidence="11" type="ORF">KKR91_10250</name>
</gene>
<dbReference type="RefSeq" id="WP_210229260.1">
    <property type="nucleotide sequence ID" value="NZ_CP076022.1"/>
</dbReference>
<evidence type="ECO:0000256" key="10">
    <source>
        <dbReference type="SAM" id="MobiDB-lite"/>
    </source>
</evidence>
<proteinExistence type="inferred from homology"/>
<evidence type="ECO:0000256" key="2">
    <source>
        <dbReference type="ARBA" id="ARBA00009881"/>
    </source>
</evidence>
<dbReference type="KEGG" id="ajg:KKR91_10250"/>
<keyword evidence="3" id="KW-0216">Detoxification</keyword>
<accession>A0A975M2T4</accession>
<name>A0A975M2T4_9MICC</name>
<dbReference type="GO" id="GO:0018580">
    <property type="term" value="F:nitronate monooxygenase activity"/>
    <property type="evidence" value="ECO:0007669"/>
    <property type="project" value="InterPro"/>
</dbReference>
<evidence type="ECO:0000256" key="9">
    <source>
        <dbReference type="ARBA" id="ARBA00049401"/>
    </source>
</evidence>
<protein>
    <recommendedName>
        <fullName evidence="8">Propionate 3-nitronate monooxygenase</fullName>
    </recommendedName>
</protein>
<keyword evidence="6" id="KW-0560">Oxidoreductase</keyword>
<sequence>MFNLHSLRLPVIGAPMAGGASTPQLAAAVSNAGGLGFLAAGYKSAAAVAEQTARTRSLTGGPFGVNLFVPDAANTYAATSEEHQAGKLAAALAYRDVLAAGAGAEPGFPDPEDDDGWAAKLDLVLRERIPVVSFTFGLPEKAVLAALAGRGICTVLTVTDADEARAAAGAGASALCVQGPEAGGHRGTLQSAKAPAAASLSELLHSVRDTCALPVIAAGGIGTAADAAAALAAGAVAVQLGTALLLSTEAGTGSVHRAALKDAAAGRRAGETALTRAFSGRPARGLLNRFMLEHPDAPDAYPYINQITGPLRAAAAAQGDQEGISLWAGTGYRRAAEEPAEAIVRRLAGEAPGGAPGESAGKTAAGTDG</sequence>
<dbReference type="CDD" id="cd04730">
    <property type="entry name" value="NPD_like"/>
    <property type="match status" value="1"/>
</dbReference>
<dbReference type="EMBL" id="CP076022">
    <property type="protein sequence ID" value="QWC08918.1"/>
    <property type="molecule type" value="Genomic_DNA"/>
</dbReference>
<keyword evidence="12" id="KW-1185">Reference proteome</keyword>
<reference evidence="11 12" key="1">
    <citation type="submission" date="2021-05" db="EMBL/GenBank/DDBJ databases">
        <title>Novel species in genus Arthrobacter.</title>
        <authorList>
            <person name="Zhang G."/>
        </authorList>
    </citation>
    <scope>NUCLEOTIDE SEQUENCE [LARGE SCALE GENOMIC DNA]</scope>
    <source>
        <strain evidence="12">zg-ZUI227</strain>
    </source>
</reference>
<dbReference type="InterPro" id="IPR004136">
    <property type="entry name" value="NMO"/>
</dbReference>
<dbReference type="Proteomes" id="UP000676885">
    <property type="component" value="Chromosome"/>
</dbReference>
<evidence type="ECO:0000256" key="5">
    <source>
        <dbReference type="ARBA" id="ARBA00022643"/>
    </source>
</evidence>
<dbReference type="AlphaFoldDB" id="A0A975M2T4"/>
<dbReference type="PANTHER" id="PTHR42747">
    <property type="entry name" value="NITRONATE MONOOXYGENASE-RELATED"/>
    <property type="match status" value="1"/>
</dbReference>
<comment type="cofactor">
    <cofactor evidence="1">
        <name>FMN</name>
        <dbReference type="ChEBI" id="CHEBI:58210"/>
    </cofactor>
</comment>
<evidence type="ECO:0000256" key="7">
    <source>
        <dbReference type="ARBA" id="ARBA00023033"/>
    </source>
</evidence>
<feature type="region of interest" description="Disordered" evidence="10">
    <location>
        <begin position="347"/>
        <end position="369"/>
    </location>
</feature>
<comment type="catalytic activity">
    <reaction evidence="9">
        <text>3 propionate 3-nitronate + 3 O2 + H2O = 3 3-oxopropanoate + 2 nitrate + nitrite + H2O2 + 3 H(+)</text>
        <dbReference type="Rhea" id="RHEA:57332"/>
        <dbReference type="ChEBI" id="CHEBI:15377"/>
        <dbReference type="ChEBI" id="CHEBI:15378"/>
        <dbReference type="ChEBI" id="CHEBI:15379"/>
        <dbReference type="ChEBI" id="CHEBI:16240"/>
        <dbReference type="ChEBI" id="CHEBI:16301"/>
        <dbReference type="ChEBI" id="CHEBI:17632"/>
        <dbReference type="ChEBI" id="CHEBI:33190"/>
        <dbReference type="ChEBI" id="CHEBI:136067"/>
    </reaction>
</comment>
<dbReference type="InterPro" id="IPR013785">
    <property type="entry name" value="Aldolase_TIM"/>
</dbReference>
<evidence type="ECO:0000256" key="3">
    <source>
        <dbReference type="ARBA" id="ARBA00022575"/>
    </source>
</evidence>
<evidence type="ECO:0000313" key="11">
    <source>
        <dbReference type="EMBL" id="QWC08918.1"/>
    </source>
</evidence>
<keyword evidence="5" id="KW-0288">FMN</keyword>
<dbReference type="SUPFAM" id="SSF51412">
    <property type="entry name" value="Inosine monophosphate dehydrogenase (IMPDH)"/>
    <property type="match status" value="1"/>
</dbReference>
<keyword evidence="4" id="KW-0285">Flavoprotein</keyword>
<evidence type="ECO:0000256" key="1">
    <source>
        <dbReference type="ARBA" id="ARBA00001917"/>
    </source>
</evidence>
<comment type="similarity">
    <text evidence="2">Belongs to the nitronate monooxygenase family. NMO class I subfamily.</text>
</comment>
<evidence type="ECO:0000313" key="12">
    <source>
        <dbReference type="Proteomes" id="UP000676885"/>
    </source>
</evidence>
<organism evidence="11 12">
    <name type="scientific">Arthrobacter jiangjiafuii</name>
    <dbReference type="NCBI Taxonomy" id="2817475"/>
    <lineage>
        <taxon>Bacteria</taxon>
        <taxon>Bacillati</taxon>
        <taxon>Actinomycetota</taxon>
        <taxon>Actinomycetes</taxon>
        <taxon>Micrococcales</taxon>
        <taxon>Micrococcaceae</taxon>
        <taxon>Arthrobacter</taxon>
    </lineage>
</organism>
<evidence type="ECO:0000256" key="6">
    <source>
        <dbReference type="ARBA" id="ARBA00023002"/>
    </source>
</evidence>
<dbReference type="Pfam" id="PF03060">
    <property type="entry name" value="NMO"/>
    <property type="match status" value="1"/>
</dbReference>
<dbReference type="GO" id="GO:0009636">
    <property type="term" value="P:response to toxic substance"/>
    <property type="evidence" value="ECO:0007669"/>
    <property type="project" value="UniProtKB-KW"/>
</dbReference>
<dbReference type="PANTHER" id="PTHR42747:SF3">
    <property type="entry name" value="NITRONATE MONOOXYGENASE-RELATED"/>
    <property type="match status" value="1"/>
</dbReference>
<evidence type="ECO:0000256" key="4">
    <source>
        <dbReference type="ARBA" id="ARBA00022630"/>
    </source>
</evidence>
<evidence type="ECO:0000256" key="8">
    <source>
        <dbReference type="ARBA" id="ARBA00031155"/>
    </source>
</evidence>